<comment type="caution">
    <text evidence="2">The sequence shown here is derived from an EMBL/GenBank/DDBJ whole genome shotgun (WGS) entry which is preliminary data.</text>
</comment>
<feature type="region of interest" description="Disordered" evidence="1">
    <location>
        <begin position="43"/>
        <end position="79"/>
    </location>
</feature>
<evidence type="ECO:0000313" key="2">
    <source>
        <dbReference type="EMBL" id="KAJ1373644.1"/>
    </source>
</evidence>
<protein>
    <submittedName>
        <fullName evidence="2">Uncharacterized protein</fullName>
    </submittedName>
</protein>
<dbReference type="Proteomes" id="UP001196413">
    <property type="component" value="Unassembled WGS sequence"/>
</dbReference>
<proteinExistence type="predicted"/>
<gene>
    <name evidence="2" type="ORF">KIN20_036109</name>
</gene>
<evidence type="ECO:0000313" key="3">
    <source>
        <dbReference type="Proteomes" id="UP001196413"/>
    </source>
</evidence>
<name>A0AAD5RCD8_PARTN</name>
<dbReference type="EMBL" id="JAHQIW010007319">
    <property type="protein sequence ID" value="KAJ1373644.1"/>
    <property type="molecule type" value="Genomic_DNA"/>
</dbReference>
<organism evidence="2 3">
    <name type="scientific">Parelaphostrongylus tenuis</name>
    <name type="common">Meningeal worm</name>
    <dbReference type="NCBI Taxonomy" id="148309"/>
    <lineage>
        <taxon>Eukaryota</taxon>
        <taxon>Metazoa</taxon>
        <taxon>Ecdysozoa</taxon>
        <taxon>Nematoda</taxon>
        <taxon>Chromadorea</taxon>
        <taxon>Rhabditida</taxon>
        <taxon>Rhabditina</taxon>
        <taxon>Rhabditomorpha</taxon>
        <taxon>Strongyloidea</taxon>
        <taxon>Metastrongylidae</taxon>
        <taxon>Parelaphostrongylus</taxon>
    </lineage>
</organism>
<keyword evidence="3" id="KW-1185">Reference proteome</keyword>
<accession>A0AAD5RCD8</accession>
<sequence>MWKILESSKLKVMDISAPIRPLSNSRPTQAYYVPRRLLEGGRGPYSVSGDSKSVEGFVNQPDGPQFAPKPRSSNEVRTPPKKTIVTTHIEPRPLMADLLPRTDSHHEKRRTPRIAEQLVPPSFPQCRTTQLKPFTPRIVNAPRGPMTRPNTFCTLPFPLKGICICDRPKVHVVCKRCGYECVGRVQLVCDVHPTSLSLMDMRECANPICRSIQIYEAYPLMDNNISGILPY</sequence>
<reference evidence="2" key="1">
    <citation type="submission" date="2021-06" db="EMBL/GenBank/DDBJ databases">
        <title>Parelaphostrongylus tenuis whole genome reference sequence.</title>
        <authorList>
            <person name="Garwood T.J."/>
            <person name="Larsen P.A."/>
            <person name="Fountain-Jones N.M."/>
            <person name="Garbe J.R."/>
            <person name="Macchietto M.G."/>
            <person name="Kania S.A."/>
            <person name="Gerhold R.W."/>
            <person name="Richards J.E."/>
            <person name="Wolf T.M."/>
        </authorList>
    </citation>
    <scope>NUCLEOTIDE SEQUENCE</scope>
    <source>
        <strain evidence="2">MNPRO001-30</strain>
        <tissue evidence="2">Meninges</tissue>
    </source>
</reference>
<evidence type="ECO:0000256" key="1">
    <source>
        <dbReference type="SAM" id="MobiDB-lite"/>
    </source>
</evidence>
<dbReference type="AlphaFoldDB" id="A0AAD5RCD8"/>